<dbReference type="InterPro" id="IPR036188">
    <property type="entry name" value="FAD/NAD-bd_sf"/>
</dbReference>
<evidence type="ECO:0000313" key="10">
    <source>
        <dbReference type="Proteomes" id="UP001595858"/>
    </source>
</evidence>
<dbReference type="Proteomes" id="UP001595858">
    <property type="component" value="Unassembled WGS sequence"/>
</dbReference>
<dbReference type="Gene3D" id="3.40.50.1820">
    <property type="entry name" value="alpha/beta hydrolase"/>
    <property type="match status" value="1"/>
</dbReference>
<dbReference type="PRINTS" id="PR00111">
    <property type="entry name" value="ABHYDROLASE"/>
</dbReference>
<keyword evidence="9" id="KW-0378">Hydrolase</keyword>
<keyword evidence="3" id="KW-0285">Flavoprotein</keyword>
<keyword evidence="10" id="KW-1185">Reference proteome</keyword>
<proteinExistence type="inferred from homology"/>
<dbReference type="InterPro" id="IPR029058">
    <property type="entry name" value="AB_hydrolase_fold"/>
</dbReference>
<organism evidence="9 10">
    <name type="scientific">Streptomonospora arabica</name>
    <dbReference type="NCBI Taxonomy" id="412417"/>
    <lineage>
        <taxon>Bacteria</taxon>
        <taxon>Bacillati</taxon>
        <taxon>Actinomycetota</taxon>
        <taxon>Actinomycetes</taxon>
        <taxon>Streptosporangiales</taxon>
        <taxon>Nocardiopsidaceae</taxon>
        <taxon>Streptomonospora</taxon>
    </lineage>
</organism>
<accession>A0ABV9STZ4</accession>
<evidence type="ECO:0000256" key="5">
    <source>
        <dbReference type="ARBA" id="ARBA00022857"/>
    </source>
</evidence>
<dbReference type="InterPro" id="IPR000073">
    <property type="entry name" value="AB_hydrolase_1"/>
</dbReference>
<sequence length="811" mass="88262">MGAGHQPRHTADYDAVVVGAGFAGLYQLYRLREQGLSVRVFEAGSGVGGTWFWNRYPGARCDVESVDYQYSFSEELRSEWRWSERYPRQEELLRYLDHVADRFGLRPHIQLGTRVERAVFDEESGHWTVGTDRGDLVRARYCVMATGCLSVPWMPDLPGLEDFAGEWHHTGAWPAENVDFTGKRVAVVGTGSSGIQVTPVVAEQADELFVFQRTASFSVPAFNRPAGEEDAAETSAEFHRRREFARHSVFGLSVPVNKQLALAVSADERRREYEARWRMGGLPMYGAFADLLIDRAANDTAAEFLRGKIREKVQDPDVAERLLPRGYPLGGKRICVDTGYFEAFNRSNVHLVDIKDTPIDAITPRGPLVDGVEYPVDVIVFATGFDAMTGALSQIEIRGRHGAALSEKWAAGPASYLGLAVAGFPNLFLVTGPGSPAVFGNVVVSIEHAVDWISDAVAHLRRRNLALMEATADAEDAWVRHVNEVAGFTLLGDVDSWYTGANVPGKPRVILGYAGGAGEYRRRCDETARQGYTGFALSPAPPRRIPVGDGARLAISETGSGTPLVLVCGTGQDHRMWAPLLPALASRHRVITYNHRGIGGSERGERAVTTADLADDLADLLGGLGAAPAHLLGWSLGSAVAQELALRHPDLVASLVLCGTWGRTDAFQRSLFTALAHPWRTGHRDRALTALGIIYSRELLDSEAFGPLTAQLEPLLPSTKEQVATVAEQWDADLAHDSLDRLGGITAPALVVAGEQDLLTPAYQGRIVAETIPAASFELFTGPGASHALLMERSEEFADLVLKFLTDLPPT</sequence>
<protein>
    <submittedName>
        <fullName evidence="9">Alpha/beta fold hydrolase</fullName>
    </submittedName>
</protein>
<keyword evidence="6" id="KW-0560">Oxidoreductase</keyword>
<keyword evidence="4" id="KW-0274">FAD</keyword>
<dbReference type="GO" id="GO:0016787">
    <property type="term" value="F:hydrolase activity"/>
    <property type="evidence" value="ECO:0007669"/>
    <property type="project" value="UniProtKB-KW"/>
</dbReference>
<gene>
    <name evidence="9" type="ORF">ACFPCZ_24350</name>
</gene>
<comment type="caution">
    <text evidence="9">The sequence shown here is derived from an EMBL/GenBank/DDBJ whole genome shotgun (WGS) entry which is preliminary data.</text>
</comment>
<comment type="similarity">
    <text evidence="2">Belongs to the FAD-binding monooxygenase family.</text>
</comment>
<dbReference type="PANTHER" id="PTHR43098">
    <property type="entry name" value="L-ORNITHINE N(5)-MONOOXYGENASE-RELATED"/>
    <property type="match status" value="1"/>
</dbReference>
<evidence type="ECO:0000259" key="8">
    <source>
        <dbReference type="Pfam" id="PF00561"/>
    </source>
</evidence>
<dbReference type="Pfam" id="PF00561">
    <property type="entry name" value="Abhydrolase_1"/>
    <property type="match status" value="1"/>
</dbReference>
<dbReference type="Gene3D" id="3.50.50.60">
    <property type="entry name" value="FAD/NAD(P)-binding domain"/>
    <property type="match status" value="3"/>
</dbReference>
<evidence type="ECO:0000256" key="2">
    <source>
        <dbReference type="ARBA" id="ARBA00010139"/>
    </source>
</evidence>
<keyword evidence="5" id="KW-0521">NADP</keyword>
<dbReference type="PANTHER" id="PTHR43098:SF3">
    <property type="entry name" value="L-ORNITHINE N(5)-MONOOXYGENASE-RELATED"/>
    <property type="match status" value="1"/>
</dbReference>
<evidence type="ECO:0000256" key="4">
    <source>
        <dbReference type="ARBA" id="ARBA00022827"/>
    </source>
</evidence>
<evidence type="ECO:0000256" key="7">
    <source>
        <dbReference type="ARBA" id="ARBA00023033"/>
    </source>
</evidence>
<evidence type="ECO:0000256" key="1">
    <source>
        <dbReference type="ARBA" id="ARBA00001974"/>
    </source>
</evidence>
<name>A0ABV9STZ4_9ACTN</name>
<evidence type="ECO:0000256" key="6">
    <source>
        <dbReference type="ARBA" id="ARBA00023002"/>
    </source>
</evidence>
<evidence type="ECO:0000313" key="9">
    <source>
        <dbReference type="EMBL" id="MFC4869774.1"/>
    </source>
</evidence>
<dbReference type="SUPFAM" id="SSF51905">
    <property type="entry name" value="FAD/NAD(P)-binding domain"/>
    <property type="match status" value="2"/>
</dbReference>
<evidence type="ECO:0000256" key="3">
    <source>
        <dbReference type="ARBA" id="ARBA00022630"/>
    </source>
</evidence>
<dbReference type="EMBL" id="JBHSIY010000029">
    <property type="protein sequence ID" value="MFC4869774.1"/>
    <property type="molecule type" value="Genomic_DNA"/>
</dbReference>
<keyword evidence="7" id="KW-0503">Monooxygenase</keyword>
<dbReference type="RefSeq" id="WP_344140866.1">
    <property type="nucleotide sequence ID" value="NZ_BAAAQI010000002.1"/>
</dbReference>
<dbReference type="InterPro" id="IPR050775">
    <property type="entry name" value="FAD-binding_Monooxygenases"/>
</dbReference>
<dbReference type="SUPFAM" id="SSF53474">
    <property type="entry name" value="alpha/beta-Hydrolases"/>
    <property type="match status" value="1"/>
</dbReference>
<dbReference type="Pfam" id="PF00743">
    <property type="entry name" value="FMO-like"/>
    <property type="match status" value="1"/>
</dbReference>
<reference evidence="10" key="1">
    <citation type="journal article" date="2019" name="Int. J. Syst. Evol. Microbiol.">
        <title>The Global Catalogue of Microorganisms (GCM) 10K type strain sequencing project: providing services to taxonomists for standard genome sequencing and annotation.</title>
        <authorList>
            <consortium name="The Broad Institute Genomics Platform"/>
            <consortium name="The Broad Institute Genome Sequencing Center for Infectious Disease"/>
            <person name="Wu L."/>
            <person name="Ma J."/>
        </authorList>
    </citation>
    <scope>NUCLEOTIDE SEQUENCE [LARGE SCALE GENOMIC DNA]</scope>
    <source>
        <strain evidence="10">CGMCC 4.7304</strain>
    </source>
</reference>
<comment type="cofactor">
    <cofactor evidence="1">
        <name>FAD</name>
        <dbReference type="ChEBI" id="CHEBI:57692"/>
    </cofactor>
</comment>
<dbReference type="PRINTS" id="PR00411">
    <property type="entry name" value="PNDRDTASEI"/>
</dbReference>
<dbReference type="InterPro" id="IPR020946">
    <property type="entry name" value="Flavin_mOase-like"/>
</dbReference>
<feature type="domain" description="AB hydrolase-1" evidence="8">
    <location>
        <begin position="563"/>
        <end position="780"/>
    </location>
</feature>